<evidence type="ECO:0000313" key="4">
    <source>
        <dbReference type="EMBL" id="SDB54855.1"/>
    </source>
</evidence>
<dbReference type="Proteomes" id="UP000198771">
    <property type="component" value="Unassembled WGS sequence"/>
</dbReference>
<sequence length="466" mass="53966">MSRNNHNKAHIVKKVEATNETLTSRAGINLFTRYLHAIQIIPLIELLFGRVRKNSKGASIVELFTQILCWHFDGTCRHLSSFDTLAKDPGYAASIEMDHKHMVSSHAIKRFFNSIPLRFSSMFRMLLMRLFVWRLNISKPELIILNIDAMVMDNNDAPKREGVEPTYKKVCGFAPLQMTWGRFIIDAIFRSGKKHSNHGNDTAKMIHRAVKLIRSKYCQDVPIIVRMDSGYCDQKLFAEMERLQIGYICGGRFLPDVKSYISSLPQKAFDRHYGKTEEDIWEYCEFGDHRSTWKRFRRAIFWRPLLEEKRFLLPGARPGTMIYTNLGMGQAIDEQLKKSGYEYLTKSEEIISSYHQRGTDELVHRCLKDFGFEQLPFKNFAPNAAMYYTMLLGFFLFETFKEDVSNPVVSISATPTTLRRKLVDIAGKIVRTAKQVKLKVSVAVMEALNFKELWERCAKAPLLLWT</sequence>
<dbReference type="EMBL" id="FMXO01000014">
    <property type="protein sequence ID" value="SDB48884.1"/>
    <property type="molecule type" value="Genomic_DNA"/>
</dbReference>
<keyword evidence="5" id="KW-1185">Reference proteome</keyword>
<dbReference type="Pfam" id="PF13701">
    <property type="entry name" value="DDE_Tnp_1_4"/>
    <property type="match status" value="1"/>
</dbReference>
<dbReference type="InterPro" id="IPR047960">
    <property type="entry name" value="Transpos_IS1380"/>
</dbReference>
<name>A0A1G6DUM9_9BACT</name>
<gene>
    <name evidence="2" type="ORF">SAMN05660653_02375</name>
    <name evidence="3" type="ORF">SAMN05660653_02376</name>
    <name evidence="4" type="ORF">SAMN05660653_02721</name>
</gene>
<proteinExistence type="predicted"/>
<dbReference type="OrthoDB" id="5410107at2"/>
<evidence type="ECO:0000313" key="2">
    <source>
        <dbReference type="EMBL" id="SDB48217.1"/>
    </source>
</evidence>
<evidence type="ECO:0000313" key="3">
    <source>
        <dbReference type="EMBL" id="SDB48884.1"/>
    </source>
</evidence>
<dbReference type="STRING" id="617002.SAMN05660653_02375"/>
<accession>A0A1G6DUM9</accession>
<dbReference type="AlphaFoldDB" id="A0A1G6DUM9"/>
<dbReference type="InterPro" id="IPR025668">
    <property type="entry name" value="Tnp_DDE_dom"/>
</dbReference>
<dbReference type="EMBL" id="FMXO01000013">
    <property type="protein sequence ID" value="SDB48217.1"/>
    <property type="molecule type" value="Genomic_DNA"/>
</dbReference>
<reference evidence="3 5" key="1">
    <citation type="submission" date="2016-10" db="EMBL/GenBank/DDBJ databases">
        <authorList>
            <person name="de Groot N.N."/>
        </authorList>
    </citation>
    <scope>NUCLEOTIDE SEQUENCE [LARGE SCALE GENOMIC DNA]</scope>
    <source>
        <strain evidence="3 5">ASO4-2</strain>
    </source>
</reference>
<evidence type="ECO:0000259" key="1">
    <source>
        <dbReference type="Pfam" id="PF13701"/>
    </source>
</evidence>
<dbReference type="NCBIfam" id="NF033539">
    <property type="entry name" value="transpos_IS1380"/>
    <property type="match status" value="1"/>
</dbReference>
<dbReference type="RefSeq" id="WP_092121910.1">
    <property type="nucleotide sequence ID" value="NZ_FMXO01000013.1"/>
</dbReference>
<dbReference type="EMBL" id="FMXO01000017">
    <property type="protein sequence ID" value="SDB54855.1"/>
    <property type="molecule type" value="Genomic_DNA"/>
</dbReference>
<organism evidence="3 5">
    <name type="scientific">Desulfonatronum thiosulfatophilum</name>
    <dbReference type="NCBI Taxonomy" id="617002"/>
    <lineage>
        <taxon>Bacteria</taxon>
        <taxon>Pseudomonadati</taxon>
        <taxon>Thermodesulfobacteriota</taxon>
        <taxon>Desulfovibrionia</taxon>
        <taxon>Desulfovibrionales</taxon>
        <taxon>Desulfonatronaceae</taxon>
        <taxon>Desulfonatronum</taxon>
    </lineage>
</organism>
<protein>
    <submittedName>
        <fullName evidence="3">Transposase DDE domain group 1</fullName>
    </submittedName>
</protein>
<evidence type="ECO:0000313" key="5">
    <source>
        <dbReference type="Proteomes" id="UP000198771"/>
    </source>
</evidence>
<feature type="domain" description="Transposase DDE" evidence="1">
    <location>
        <begin position="15"/>
        <end position="459"/>
    </location>
</feature>